<evidence type="ECO:0007829" key="4">
    <source>
        <dbReference type="PeptideAtlas" id="A0A1B0GUR0"/>
    </source>
</evidence>
<dbReference type="VEuPathDB" id="HostDB:ENSG00000167371"/>
<feature type="region of interest" description="Disordered" evidence="1">
    <location>
        <begin position="1"/>
        <end position="155"/>
    </location>
</feature>
<dbReference type="Antibodypedia" id="3043">
    <property type="antibodies" value="109 antibodies from 24 providers"/>
</dbReference>
<accession>A0A1B0GUR0</accession>
<organism evidence="2 3">
    <name type="scientific">Homo sapiens</name>
    <name type="common">Human</name>
    <dbReference type="NCBI Taxonomy" id="9606"/>
    <lineage>
        <taxon>Eukaryota</taxon>
        <taxon>Metazoa</taxon>
        <taxon>Chordata</taxon>
        <taxon>Craniata</taxon>
        <taxon>Vertebrata</taxon>
        <taxon>Euteleostomi</taxon>
        <taxon>Mammalia</taxon>
        <taxon>Eutheria</taxon>
        <taxon>Euarchontoglires</taxon>
        <taxon>Primates</taxon>
        <taxon>Haplorrhini</taxon>
        <taxon>Catarrhini</taxon>
        <taxon>Hominidae</taxon>
        <taxon>Homo</taxon>
    </lineage>
</organism>
<dbReference type="ExpressionAtlas" id="A0A1B0GUR0">
    <property type="expression patterns" value="baseline and differential"/>
</dbReference>
<dbReference type="GeneTree" id="ENSGT00940000161103"/>
<dbReference type="OpenTargets" id="ENSG00000167371"/>
<name>A0A1B0GUR0_HUMAN</name>
<reference evidence="2" key="4">
    <citation type="submission" date="2025-08" db="UniProtKB">
        <authorList>
            <consortium name="Ensembl"/>
        </authorList>
    </citation>
    <scope>IDENTIFICATION</scope>
</reference>
<feature type="compositionally biased region" description="Basic and acidic residues" evidence="1">
    <location>
        <begin position="9"/>
        <end position="18"/>
    </location>
</feature>
<evidence type="ECO:0000313" key="2">
    <source>
        <dbReference type="Ensembl" id="ENSP00000490207.1"/>
    </source>
</evidence>
<protein>
    <submittedName>
        <fullName evidence="2">Proline rich transmembrane protein 2</fullName>
    </submittedName>
</protein>
<proteinExistence type="evidence at protein level"/>
<evidence type="ECO:0000313" key="3">
    <source>
        <dbReference type="Proteomes" id="UP000005640"/>
    </source>
</evidence>
<dbReference type="Ensembl" id="ENST00000637565.1">
    <property type="protein sequence ID" value="ENSP00000490207.1"/>
    <property type="gene ID" value="ENSG00000167371.21"/>
</dbReference>
<reference evidence="2" key="5">
    <citation type="submission" date="2025-09" db="UniProtKB">
        <authorList>
            <consortium name="Ensembl"/>
        </authorList>
    </citation>
    <scope>IDENTIFICATION</scope>
</reference>
<dbReference type="Ensembl" id="ENST00000637565.1">
    <property type="protein sequence ID" value="ENSP00000490207.1"/>
    <property type="gene ID" value="ENSG00000167371.22"/>
</dbReference>
<reference evidence="2 3" key="2">
    <citation type="journal article" date="2004" name="Nature">
        <title>Finishing the euchromatic sequence of the human genome.</title>
        <authorList>
            <consortium name="International Human Genome Sequencing Consortium"/>
        </authorList>
    </citation>
    <scope>NUCLEOTIDE SEQUENCE [LARGE SCALE GENOMIC DNA]</scope>
</reference>
<dbReference type="Proteomes" id="UP000005640">
    <property type="component" value="Chromosome 16"/>
</dbReference>
<dbReference type="ChiTaRS" id="PRRT2">
    <property type="organism name" value="human"/>
</dbReference>
<dbReference type="MassIVE" id="A0A1B0GUR0"/>
<reference evidence="2 3" key="3">
    <citation type="journal article" date="2004" name="Nature">
        <title>The sequence and analysis of duplication-rich human chromosome 16.</title>
        <authorList>
            <person name="Martin J."/>
            <person name="Han C."/>
            <person name="Gordon L.A."/>
            <person name="Terry A."/>
            <person name="Prabhakar S."/>
            <person name="She X."/>
            <person name="Xie G."/>
            <person name="Hellsten U."/>
            <person name="Chan Y.M."/>
            <person name="Altherr M."/>
            <person name="Couronne O."/>
            <person name="Aerts A."/>
            <person name="Bajorek E."/>
            <person name="Black S."/>
            <person name="Blumer H."/>
            <person name="Branscomb E."/>
            <person name="Brown N.C."/>
            <person name="Bruno W.J."/>
            <person name="Buckingham J.M."/>
            <person name="Callen D.F."/>
            <person name="Campbell C.S."/>
            <person name="Campbell M.L."/>
            <person name="Campbell E.W."/>
            <person name="Caoile C."/>
            <person name="Challacombe J.F."/>
            <person name="Chasteen L.A."/>
            <person name="Chertkov O."/>
            <person name="Chi H.C."/>
            <person name="Christensen M."/>
            <person name="Clark L.M."/>
            <person name="Cohn J.D."/>
            <person name="Denys M."/>
            <person name="Detter J.C."/>
            <person name="Dickson M."/>
            <person name="Dimitrijevic-Bussod M."/>
            <person name="Escobar J."/>
            <person name="Fawcett J.J."/>
            <person name="Flowers D."/>
            <person name="Fotopulos D."/>
            <person name="Glavina T."/>
            <person name="Gomez M."/>
            <person name="Gonzales E."/>
            <person name="Goodstein D."/>
            <person name="Goodwin L.A."/>
            <person name="Grady D.L."/>
            <person name="Grigoriev I."/>
            <person name="Groza M."/>
            <person name="Hammon N."/>
            <person name="Hawkins T."/>
            <person name="Haydu L."/>
            <person name="Hildebrand C.E."/>
            <person name="Huang W."/>
            <person name="Israni S."/>
            <person name="Jett J."/>
            <person name="Jewett P.B."/>
            <person name="Kadner K."/>
            <person name="Kimball H."/>
            <person name="Kobayashi A."/>
            <person name="Krawczyk M.C."/>
            <person name="Leyba T."/>
            <person name="Longmire J.L."/>
            <person name="Lopez F."/>
            <person name="Lou Y."/>
            <person name="Lowry S."/>
            <person name="Ludeman T."/>
            <person name="Manohar C.F."/>
            <person name="Mark G.A."/>
            <person name="McMurray K.L."/>
            <person name="Meincke L.J."/>
            <person name="Morgan J."/>
            <person name="Moyzis R.K."/>
            <person name="Mundt M.O."/>
            <person name="Munk A.C."/>
            <person name="Nandkeshwar R.D."/>
            <person name="Pitluck S."/>
            <person name="Pollard M."/>
            <person name="Predki P."/>
            <person name="Parson-Quintana B."/>
            <person name="Ramirez L."/>
            <person name="Rash S."/>
            <person name="Retterer J."/>
            <person name="Ricke D.O."/>
            <person name="Robinson D.L."/>
            <person name="Rodriguez A."/>
            <person name="Salamov A."/>
            <person name="Saunders E.H."/>
            <person name="Scott D."/>
            <person name="Shough T."/>
            <person name="Stallings R.L."/>
            <person name="Stalvey M."/>
            <person name="Sutherland R.D."/>
            <person name="Tapia R."/>
            <person name="Tesmer J.G."/>
            <person name="Thayer N."/>
            <person name="Thompson L.S."/>
            <person name="Tice H."/>
            <person name="Torney D.C."/>
            <person name="Tran-Gyamfi M."/>
            <person name="Tsai M."/>
            <person name="Ulanovsky L.E."/>
            <person name="Ustaszewska A."/>
            <person name="Vo N."/>
            <person name="White P.S."/>
            <person name="Williams A.L."/>
            <person name="Wills P.L."/>
            <person name="Wu J.R."/>
            <person name="Wu K."/>
            <person name="Yang J."/>
            <person name="Dejong P."/>
            <person name="Bruce D."/>
            <person name="Doggett N.A."/>
            <person name="Deaven L."/>
            <person name="Schmutz J."/>
            <person name="Grimwood J."/>
            <person name="Richardson P."/>
            <person name="Rokhsar D.S."/>
            <person name="Eichler E.E."/>
            <person name="Gilna P."/>
            <person name="Lucas S.M."/>
            <person name="Myers R.M."/>
            <person name="Rubin E.M."/>
            <person name="Pennacchio L.A."/>
        </authorList>
    </citation>
    <scope>NUCLEOTIDE SEQUENCE [LARGE SCALE GENOMIC DNA]</scope>
</reference>
<evidence type="ECO:0000256" key="1">
    <source>
        <dbReference type="SAM" id="MobiDB-lite"/>
    </source>
</evidence>
<keyword evidence="4" id="KW-1267">Proteomics identification</keyword>
<keyword evidence="3" id="KW-1185">Reference proteome</keyword>
<dbReference type="OrthoDB" id="9665078at2759"/>
<feature type="compositionally biased region" description="Basic residues" evidence="1">
    <location>
        <begin position="132"/>
        <end position="155"/>
    </location>
</feature>
<dbReference type="Bgee" id="ENSG00000167371">
    <property type="expression patterns" value="Expressed in right hemisphere of cerebellum and 140 other cell types or tissues"/>
</dbReference>
<reference evidence="2 3" key="1">
    <citation type="journal article" date="2001" name="Nature">
        <title>Initial sequencing and analysis of the human genome.</title>
        <authorList>
            <consortium name="International Human Genome Sequencing Consortium"/>
            <person name="Lander E.S."/>
            <person name="Linton L.M."/>
            <person name="Birren B."/>
            <person name="Nusbaum C."/>
            <person name="Zody M.C."/>
            <person name="Baldwin J."/>
            <person name="Devon K."/>
            <person name="Dewar K."/>
            <person name="Doyle M."/>
            <person name="FitzHugh W."/>
            <person name="Funke R."/>
            <person name="Gage D."/>
            <person name="Harris K."/>
            <person name="Heaford A."/>
            <person name="Howland J."/>
            <person name="Kann L."/>
            <person name="Lehoczky J."/>
            <person name="LeVine R."/>
            <person name="McEwan P."/>
            <person name="McKernan K."/>
            <person name="Meldrim J."/>
            <person name="Mesirov J.P."/>
            <person name="Miranda C."/>
            <person name="Morris W."/>
            <person name="Naylor J."/>
            <person name="Raymond C."/>
            <person name="Rosetti M."/>
            <person name="Santos R."/>
            <person name="Sheridan A."/>
            <person name="Sougnez C."/>
            <person name="Stange-Thomann N."/>
            <person name="Stojanovic N."/>
            <person name="Subramanian A."/>
            <person name="Wyman D."/>
            <person name="Rogers J."/>
            <person name="Sulston J."/>
            <person name="Ainscough R."/>
            <person name="Beck S."/>
            <person name="Bentley D."/>
            <person name="Burton J."/>
            <person name="Clee C."/>
            <person name="Carter N."/>
            <person name="Coulson A."/>
            <person name="Deadman R."/>
            <person name="Deloukas P."/>
            <person name="Dunham A."/>
            <person name="Dunham I."/>
            <person name="Durbin R."/>
            <person name="French L."/>
            <person name="Grafham D."/>
            <person name="Gregory S."/>
            <person name="Hubbard T."/>
            <person name="Humphray S."/>
            <person name="Hunt A."/>
            <person name="Jones M."/>
            <person name="Lloyd C."/>
            <person name="McMurray A."/>
            <person name="Matthews L."/>
            <person name="Mercer S."/>
            <person name="Milne S."/>
            <person name="Mullikin J.C."/>
            <person name="Mungall A."/>
            <person name="Plumb R."/>
            <person name="Ross M."/>
            <person name="Shownkeen R."/>
            <person name="Sims S."/>
            <person name="Waterston R.H."/>
            <person name="Wilson R.K."/>
            <person name="Hillier L.W."/>
            <person name="McPherson J.D."/>
            <person name="Marra M.A."/>
            <person name="Mardis E.R."/>
            <person name="Fulton L.A."/>
            <person name="Chinwalla A.T."/>
            <person name="Pepin K.H."/>
            <person name="Gish W.R."/>
            <person name="Chissoe S.L."/>
            <person name="Wendl M.C."/>
            <person name="Delehaunty K.D."/>
            <person name="Miner T.L."/>
            <person name="Delehaunty A."/>
            <person name="Kramer J.B."/>
            <person name="Cook L.L."/>
            <person name="Fulton R.S."/>
            <person name="Johnson D.L."/>
            <person name="Minx P.J."/>
            <person name="Clifton S.W."/>
            <person name="Hawkins T."/>
            <person name="Branscomb E."/>
            <person name="Predki P."/>
            <person name="Richardson P."/>
            <person name="Wenning S."/>
            <person name="Slezak T."/>
            <person name="Doggett N."/>
            <person name="Cheng J.F."/>
            <person name="Olsen A."/>
            <person name="Lucas S."/>
            <person name="Elkin C."/>
            <person name="Uberbacher E."/>
            <person name="Frazier M."/>
            <person name="Gibbs R.A."/>
            <person name="Muzny D.M."/>
            <person name="Scherer S.E."/>
            <person name="Bouck J.B."/>
            <person name="Sodergren E.J."/>
            <person name="Worley K.C."/>
            <person name="Rives C.M."/>
            <person name="Gorrell J.H."/>
            <person name="Metzker M.L."/>
            <person name="Naylor S.L."/>
            <person name="Kucherlapati R.S."/>
            <person name="Nelson D.L."/>
            <person name="Weinstock G.M."/>
            <person name="Sakaki Y."/>
            <person name="Fujiyama A."/>
            <person name="Hattori M."/>
            <person name="Yada T."/>
            <person name="Toyoda A."/>
            <person name="Itoh T."/>
            <person name="Kawagoe C."/>
            <person name="Watanabe H."/>
            <person name="Totoki Y."/>
            <person name="Taylor T."/>
            <person name="Weissenbach J."/>
            <person name="Heilig R."/>
            <person name="Saurin W."/>
            <person name="Artiguenave F."/>
            <person name="Brottier P."/>
            <person name="Bruls T."/>
            <person name="Pelletier E."/>
            <person name="Robert C."/>
            <person name="Wincker P."/>
            <person name="Smith D.R."/>
            <person name="Doucette-Stamm L."/>
            <person name="Rubenfield M."/>
            <person name="Weinstock K."/>
            <person name="Lee H.M."/>
            <person name="Dubois J."/>
            <person name="Rosenthal A."/>
            <person name="Platzer M."/>
            <person name="Nyakatura G."/>
            <person name="Taudien S."/>
            <person name="Rump A."/>
            <person name="Yang H."/>
            <person name="Yu J."/>
            <person name="Wang J."/>
            <person name="Huang G."/>
            <person name="Gu J."/>
            <person name="Hood L."/>
            <person name="Rowen L."/>
            <person name="Madan A."/>
            <person name="Qin S."/>
            <person name="Davis R.W."/>
            <person name="Federspiel N.A."/>
            <person name="Abola A.P."/>
            <person name="Proctor M.J."/>
            <person name="Myers R.M."/>
            <person name="Schmutz J."/>
            <person name="Dickson M."/>
            <person name="Grimwood J."/>
            <person name="Cox D.R."/>
            <person name="Olson M.V."/>
            <person name="Kaul R."/>
            <person name="Raymond C."/>
            <person name="Shimizu N."/>
            <person name="Kawasaki K."/>
            <person name="Minoshima S."/>
            <person name="Evans G.A."/>
            <person name="Athanasiou M."/>
            <person name="Schultz R."/>
            <person name="Roe B.A."/>
            <person name="Chen F."/>
            <person name="Pan H."/>
            <person name="Ramser J."/>
            <person name="Lehrach H."/>
            <person name="Reinhardt R."/>
            <person name="McCombie W.R."/>
            <person name="de la Bastide M."/>
            <person name="Dedhia N."/>
            <person name="Blocker H."/>
            <person name="Hornischer K."/>
            <person name="Nordsiek G."/>
            <person name="Agarwala R."/>
            <person name="Aravind L."/>
            <person name="Bailey J.A."/>
            <person name="Bateman A."/>
            <person name="Batzoglou S."/>
            <person name="Birney E."/>
            <person name="Bork P."/>
            <person name="Brown D.G."/>
            <person name="Burge C.B."/>
            <person name="Cerutti L."/>
            <person name="Chen H.C."/>
            <person name="Church D."/>
            <person name="Clamp M."/>
            <person name="Copley R.R."/>
            <person name="Doerks T."/>
            <person name="Eddy S.R."/>
            <person name="Eichler E.E."/>
            <person name="Furey T.S."/>
            <person name="Galagan J."/>
            <person name="Gilbert J.G."/>
            <person name="Harmon C."/>
            <person name="Hayashizaki Y."/>
            <person name="Haussler D."/>
            <person name="Hermjakob H."/>
            <person name="Hokamp K."/>
            <person name="Jang W."/>
            <person name="Johnson L.S."/>
            <person name="Jones T.A."/>
            <person name="Kasif S."/>
            <person name="Kaspryzk A."/>
            <person name="Kennedy S."/>
            <person name="Kent W.J."/>
            <person name="Kitts P."/>
            <person name="Koonin E.V."/>
            <person name="Korf I."/>
            <person name="Kulp D."/>
            <person name="Lancet D."/>
            <person name="Lowe T.M."/>
            <person name="McLysaght A."/>
            <person name="Mikkelsen T."/>
            <person name="Moran J.V."/>
            <person name="Mulder N."/>
            <person name="Pollara V.J."/>
            <person name="Ponting C.P."/>
            <person name="Schuler G."/>
            <person name="Schultz J."/>
            <person name="Slater G."/>
            <person name="Smit A.F."/>
            <person name="Stupka E."/>
            <person name="Szustakowski J."/>
            <person name="Thierry-Mieg D."/>
            <person name="Thierry-Mieg J."/>
            <person name="Wagner L."/>
            <person name="Wallis J."/>
            <person name="Wheeler R."/>
            <person name="Williams A."/>
            <person name="Wolf Y.I."/>
            <person name="Wolfe K.H."/>
            <person name="Yang S.P."/>
            <person name="Yeh R.F."/>
            <person name="Collins F."/>
            <person name="Guyer M.S."/>
            <person name="Peterson J."/>
            <person name="Felsenfeld A."/>
            <person name="Wetterstrand K.A."/>
            <person name="Patrinos A."/>
            <person name="Morgan M.J."/>
            <person name="de Jong P."/>
            <person name="Catanese J.J."/>
            <person name="Osoegawa K."/>
            <person name="Shizuya H."/>
            <person name="Choi S."/>
            <person name="Chen Y.J."/>
        </authorList>
    </citation>
    <scope>NUCLEOTIDE SEQUENCE [LARGE SCALE GENOMIC DNA]</scope>
</reference>
<dbReference type="HGNC" id="HGNC:30500">
    <property type="gene designation" value="PRRT2"/>
</dbReference>
<dbReference type="AlphaFoldDB" id="A0A1B0GUR0"/>
<sequence length="155" mass="15452">MAASSSEISEMKGVEESPKVPGEGPGHSEAETGPPQVLAGVPDQPEAPQPGPNTTAAPVDSGPKAGLAPETTETPAGASETAQATDLSLSPGGESKANCSPEDPCQETVSKPEPAAGGRGRGPASGPGSQALKHRGAGGGSPHHHRLLRHQLRRV</sequence>
<dbReference type="EMBL" id="AC009133">
    <property type="status" value="NOT_ANNOTATED_CDS"/>
    <property type="molecule type" value="Genomic_DNA"/>
</dbReference>
<gene>
    <name evidence="2" type="primary">PRRT2</name>
</gene>